<evidence type="ECO:0000259" key="4">
    <source>
        <dbReference type="PROSITE" id="PS50507"/>
    </source>
</evidence>
<evidence type="ECO:0000313" key="5">
    <source>
        <dbReference type="EMBL" id="UXL82810.1"/>
    </source>
</evidence>
<dbReference type="GO" id="GO:0006351">
    <property type="term" value="P:DNA-templated transcription"/>
    <property type="evidence" value="ECO:0007669"/>
    <property type="project" value="InterPro"/>
</dbReference>
<dbReference type="InterPro" id="IPR001205">
    <property type="entry name" value="RNA-dir_pol_C"/>
</dbReference>
<protein>
    <submittedName>
        <fullName evidence="5">RNA-dependent RNA polymerase</fullName>
    </submittedName>
</protein>
<dbReference type="InterPro" id="IPR007094">
    <property type="entry name" value="RNA-dir_pol_PSvirus"/>
</dbReference>
<dbReference type="EMBL" id="MZ600508">
    <property type="protein sequence ID" value="UXL82810.1"/>
    <property type="molecule type" value="Genomic_RNA"/>
</dbReference>
<dbReference type="Pfam" id="PF00680">
    <property type="entry name" value="RdRP_1"/>
    <property type="match status" value="1"/>
</dbReference>
<dbReference type="GO" id="GO:0039694">
    <property type="term" value="P:viral RNA genome replication"/>
    <property type="evidence" value="ECO:0007669"/>
    <property type="project" value="InterPro"/>
</dbReference>
<evidence type="ECO:0000256" key="3">
    <source>
        <dbReference type="ARBA" id="ARBA00022953"/>
    </source>
</evidence>
<proteinExistence type="predicted"/>
<name>A0A977R5H6_9VIRU</name>
<keyword evidence="3" id="KW-0693">Viral RNA replication</keyword>
<dbReference type="GO" id="GO:0003723">
    <property type="term" value="F:RNA binding"/>
    <property type="evidence" value="ECO:0007669"/>
    <property type="project" value="InterPro"/>
</dbReference>
<accession>A0A977R5H6</accession>
<keyword evidence="2" id="KW-0548">Nucleotidyltransferase</keyword>
<keyword evidence="5" id="KW-0696">RNA-directed RNA polymerase</keyword>
<keyword evidence="1" id="KW-0808">Transferase</keyword>
<dbReference type="SUPFAM" id="SSF56672">
    <property type="entry name" value="DNA/RNA polymerases"/>
    <property type="match status" value="1"/>
</dbReference>
<evidence type="ECO:0000256" key="2">
    <source>
        <dbReference type="ARBA" id="ARBA00022695"/>
    </source>
</evidence>
<dbReference type="GO" id="GO:0003968">
    <property type="term" value="F:RNA-directed RNA polymerase activity"/>
    <property type="evidence" value="ECO:0007669"/>
    <property type="project" value="UniProtKB-KW"/>
</dbReference>
<reference evidence="5" key="1">
    <citation type="submission" date="2021-06" db="EMBL/GenBank/DDBJ databases">
        <authorList>
            <person name="Shi N."/>
            <person name="Huang B."/>
        </authorList>
    </citation>
    <scope>NUCLEOTIDE SEQUENCE</scope>
    <source>
        <strain evidence="5">NSBH4</strain>
    </source>
</reference>
<feature type="domain" description="RdRp catalytic" evidence="4">
    <location>
        <begin position="323"/>
        <end position="444"/>
    </location>
</feature>
<dbReference type="PROSITE" id="PS50507">
    <property type="entry name" value="RDRP_SSRNA_POS"/>
    <property type="match status" value="1"/>
</dbReference>
<organism evidence="5">
    <name type="scientific">Capillidibolus rugosus virus 1</name>
    <dbReference type="NCBI Taxonomy" id="2980983"/>
    <lineage>
        <taxon>Viruses</taxon>
        <taxon>Riboviria</taxon>
    </lineage>
</organism>
<dbReference type="InterPro" id="IPR043502">
    <property type="entry name" value="DNA/RNA_pol_sf"/>
</dbReference>
<evidence type="ECO:0000256" key="1">
    <source>
        <dbReference type="ARBA" id="ARBA00022679"/>
    </source>
</evidence>
<sequence length="794" mass="89883">MMIFVALGTNLKLSSASTELRLQPLRRMLRELWPPTRLLMTWLQTSRFTLASIVSGLDFQTANRVGGRALLGACLKQEVLIECRNPYELLAFDNDYSYPDDMNRDISRAVPKNGFLKSAMQKIGGGEQRLLAQMGDLERRGGGIDDGLKYLRLHDKRWQKCYFKFDAMQAAALLGVGCGELRPMPLNVVRLRIKHNTHANPGPTYKALGFKKKYESAPVAWDVCELLYKLAETQSVVGVAVPRYALAGRGKIDTRQSFLEKAEEGRPFGRAVWMADQHEQLAAAVFSQPLVERFAQGDTTIQIGFNKFGASPGKVYNELRKYNTFLSLDFSKFDTCVSPAHLTRAFDIMRIWYDVPRQNNCKFDRMLNWLEDEVVNTRVVSPTGRVINVVGGVPSGSGLTAILDSIVSGYILHEALYHLKRPYKLFVQGDDAVIGVKFSGGEAARYKKAAELTSKLSEYLLYNHGFVMNPDKCTLAVHLEVGYAQPILDKAVASSTAEIGKFRQNLRTKLGRELKFTDKFTVLNREPIGPAPGHTHRWTYLFNGRAKFLSHYFKRAANGEIEMIRPTFEVVTRMLLPEARVQDINDHIGRIACTVAEHLGNHHVVNKCMHYAYDAYLLRKAGVFKPDDLYRLGNSRDEHLSRRAWYRKIDHVVDLLYEEPEFQAFWRKVMRTATYLHGRVYGGSSADWSLVRALKRGGGMFKGTPSALTGPTPEFQDRWPTGAALKTIGRVHLGFTIWNLPETRQRASSLVFEILSKTGFNHECDEVFAFTRLVAKLRDSEGNLADKARLEWDF</sequence>